<sequence length="202" mass="22556">MKNYKVLLYLSIFLVIFSCKEKSEKQTLKEESKENEVLLETSANASKIGKGYALETQKLLGKNLVGAIQNKGVLGALEFCNVQAIPLTDSIAKKHGAIIKRVSDRPRNNNNKANSVELAQIEHFKKLLEQEKEVEPVVISEGNKNKFYYPIITNAMCLQCHGTPNEEIAPETLNKLAGLYPDDMAIGYGPNEVRGIWSITFK</sequence>
<organism evidence="2 3">
    <name type="scientific">Euzebyella saccharophila</name>
    <dbReference type="NCBI Taxonomy" id="679664"/>
    <lineage>
        <taxon>Bacteria</taxon>
        <taxon>Pseudomonadati</taxon>
        <taxon>Bacteroidota</taxon>
        <taxon>Flavobacteriia</taxon>
        <taxon>Flavobacteriales</taxon>
        <taxon>Flavobacteriaceae</taxon>
        <taxon>Euzebyella</taxon>
    </lineage>
</organism>
<evidence type="ECO:0000259" key="1">
    <source>
        <dbReference type="Pfam" id="PF11845"/>
    </source>
</evidence>
<dbReference type="PROSITE" id="PS51257">
    <property type="entry name" value="PROKAR_LIPOPROTEIN"/>
    <property type="match status" value="1"/>
</dbReference>
<comment type="caution">
    <text evidence="2">The sequence shown here is derived from an EMBL/GenBank/DDBJ whole genome shotgun (WGS) entry which is preliminary data.</text>
</comment>
<accession>A0ABV8JS00</accession>
<dbReference type="Pfam" id="PF11845">
    <property type="entry name" value="Tll0287-like"/>
    <property type="match status" value="1"/>
</dbReference>
<reference evidence="3" key="1">
    <citation type="journal article" date="2019" name="Int. J. Syst. Evol. Microbiol.">
        <title>The Global Catalogue of Microorganisms (GCM) 10K type strain sequencing project: providing services to taxonomists for standard genome sequencing and annotation.</title>
        <authorList>
            <consortium name="The Broad Institute Genomics Platform"/>
            <consortium name="The Broad Institute Genome Sequencing Center for Infectious Disease"/>
            <person name="Wu L."/>
            <person name="Ma J."/>
        </authorList>
    </citation>
    <scope>NUCLEOTIDE SEQUENCE [LARGE SCALE GENOMIC DNA]</scope>
    <source>
        <strain evidence="3">CECT 7477</strain>
    </source>
</reference>
<dbReference type="Proteomes" id="UP001595814">
    <property type="component" value="Unassembled WGS sequence"/>
</dbReference>
<keyword evidence="3" id="KW-1185">Reference proteome</keyword>
<evidence type="ECO:0000313" key="2">
    <source>
        <dbReference type="EMBL" id="MFC4097230.1"/>
    </source>
</evidence>
<name>A0ABV8JS00_9FLAO</name>
<proteinExistence type="predicted"/>
<dbReference type="RefSeq" id="WP_225621168.1">
    <property type="nucleotide sequence ID" value="NZ_JACYFJ010000002.1"/>
</dbReference>
<evidence type="ECO:0000313" key="3">
    <source>
        <dbReference type="Proteomes" id="UP001595814"/>
    </source>
</evidence>
<gene>
    <name evidence="2" type="ORF">ACFOUT_15165</name>
</gene>
<protein>
    <submittedName>
        <fullName evidence="2">DUF3365 domain-containing protein</fullName>
    </submittedName>
</protein>
<feature type="domain" description="Tll0287-like" evidence="1">
    <location>
        <begin position="26"/>
        <end position="200"/>
    </location>
</feature>
<dbReference type="EMBL" id="JBHSAW010000010">
    <property type="protein sequence ID" value="MFC4097230.1"/>
    <property type="molecule type" value="Genomic_DNA"/>
</dbReference>
<dbReference type="InterPro" id="IPR021796">
    <property type="entry name" value="Tll0287-like_dom"/>
</dbReference>